<evidence type="ECO:0000256" key="4">
    <source>
        <dbReference type="ARBA" id="ARBA00023136"/>
    </source>
</evidence>
<reference evidence="8" key="3">
    <citation type="submission" date="2024-05" db="EMBL/GenBank/DDBJ databases">
        <authorList>
            <person name="Sun Q."/>
            <person name="Zhou Y."/>
        </authorList>
    </citation>
    <scope>NUCLEOTIDE SEQUENCE</scope>
    <source>
        <strain evidence="8">CGMCC 1.15942</strain>
    </source>
</reference>
<dbReference type="RefSeq" id="WP_088269057.1">
    <property type="nucleotide sequence ID" value="NZ_BMKI01000002.1"/>
</dbReference>
<dbReference type="EMBL" id="BMKI01000011">
    <property type="protein sequence ID" value="GGD01497.1"/>
    <property type="molecule type" value="Genomic_DNA"/>
</dbReference>
<feature type="transmembrane region" description="Helical" evidence="6">
    <location>
        <begin position="44"/>
        <end position="64"/>
    </location>
</feature>
<evidence type="ECO:0000256" key="3">
    <source>
        <dbReference type="ARBA" id="ARBA00022989"/>
    </source>
</evidence>
<feature type="transmembrane region" description="Helical" evidence="6">
    <location>
        <begin position="85"/>
        <end position="105"/>
    </location>
</feature>
<dbReference type="Proteomes" id="UP000630615">
    <property type="component" value="Unassembled WGS sequence"/>
</dbReference>
<name>A0ABQ1PR01_9ENTE</name>
<evidence type="ECO:0000313" key="7">
    <source>
        <dbReference type="EMBL" id="GGC84213.1"/>
    </source>
</evidence>
<evidence type="ECO:0008006" key="10">
    <source>
        <dbReference type="Google" id="ProtNLM"/>
    </source>
</evidence>
<evidence type="ECO:0000256" key="5">
    <source>
        <dbReference type="ARBA" id="ARBA00023600"/>
    </source>
</evidence>
<keyword evidence="3 6" id="KW-1133">Transmembrane helix</keyword>
<proteinExistence type="inferred from homology"/>
<comment type="caution">
    <text evidence="8">The sequence shown here is derived from an EMBL/GenBank/DDBJ whole genome shotgun (WGS) entry which is preliminary data.</text>
</comment>
<dbReference type="Pfam" id="PF05105">
    <property type="entry name" value="Phage_holin_4_1"/>
    <property type="match status" value="1"/>
</dbReference>
<comment type="similarity">
    <text evidence="5">Belongs to the bacteriophage holin family. Cp-1 holin subfamily.</text>
</comment>
<reference evidence="9" key="2">
    <citation type="journal article" date="2019" name="Int. J. Syst. Evol. Microbiol.">
        <title>The Global Catalogue of Microorganisms (GCM) 10K type strain sequencing project: providing services to taxonomists for standard genome sequencing and annotation.</title>
        <authorList>
            <consortium name="The Broad Institute Genomics Platform"/>
            <consortium name="The Broad Institute Genome Sequencing Center for Infectious Disease"/>
            <person name="Wu L."/>
            <person name="Ma J."/>
        </authorList>
    </citation>
    <scope>NUCLEOTIDE SEQUENCE [LARGE SCALE GENOMIC DNA]</scope>
    <source>
        <strain evidence="9">CGMCC 1.15942</strain>
    </source>
</reference>
<protein>
    <recommendedName>
        <fullName evidence="10">Holin</fullName>
    </recommendedName>
</protein>
<evidence type="ECO:0000256" key="6">
    <source>
        <dbReference type="SAM" id="Phobius"/>
    </source>
</evidence>
<keyword evidence="9" id="KW-1185">Reference proteome</keyword>
<gene>
    <name evidence="7" type="ORF">GCM10011573_12250</name>
    <name evidence="8" type="ORF">GCM10011573_33870</name>
</gene>
<sequence>MNEILELVRDQLTKMGRDNSWFFGIMGAAVLSIPQWVFSDEWTVSHTVLIGLLLAVLVLDWITGRMLAQRSNVVRKKTEVVIDSLIRDGLIFLVCGICYCIDFLIGTHSVIFTVFTAAFIYHNFSSFVANATVLGWEKNYPMWLFNLSLKWLHDEVYAKMDKYFPDRKDEKHE</sequence>
<dbReference type="EMBL" id="BMKI01000002">
    <property type="protein sequence ID" value="GGC84213.1"/>
    <property type="molecule type" value="Genomic_DNA"/>
</dbReference>
<feature type="transmembrane region" description="Helical" evidence="6">
    <location>
        <begin position="111"/>
        <end position="136"/>
    </location>
</feature>
<evidence type="ECO:0000256" key="2">
    <source>
        <dbReference type="ARBA" id="ARBA00022692"/>
    </source>
</evidence>
<organism evidence="8 9">
    <name type="scientific">Enterococcus wangshanyuanii</name>
    <dbReference type="NCBI Taxonomy" id="2005703"/>
    <lineage>
        <taxon>Bacteria</taxon>
        <taxon>Bacillati</taxon>
        <taxon>Bacillota</taxon>
        <taxon>Bacilli</taxon>
        <taxon>Lactobacillales</taxon>
        <taxon>Enterococcaceae</taxon>
        <taxon>Enterococcus</taxon>
    </lineage>
</organism>
<evidence type="ECO:0000256" key="1">
    <source>
        <dbReference type="ARBA" id="ARBA00004141"/>
    </source>
</evidence>
<keyword evidence="4 6" id="KW-0472">Membrane</keyword>
<feature type="transmembrane region" description="Helical" evidence="6">
    <location>
        <begin position="21"/>
        <end position="38"/>
    </location>
</feature>
<dbReference type="InterPro" id="IPR006480">
    <property type="entry name" value="Phage_holin_4_1"/>
</dbReference>
<reference evidence="8" key="1">
    <citation type="journal article" date="2014" name="Int. J. Syst. Evol. Microbiol.">
        <title>Complete genome of a new Firmicutes species belonging to the dominant human colonic microbiota ('Ruminococcus bicirculans') reveals two chromosomes and a selective capacity to utilize plant glucans.</title>
        <authorList>
            <consortium name="NISC Comparative Sequencing Program"/>
            <person name="Wegmann U."/>
            <person name="Louis P."/>
            <person name="Goesmann A."/>
            <person name="Henrissat B."/>
            <person name="Duncan S.H."/>
            <person name="Flint H.J."/>
        </authorList>
    </citation>
    <scope>NUCLEOTIDE SEQUENCE</scope>
    <source>
        <strain evidence="8">CGMCC 1.15942</strain>
    </source>
</reference>
<evidence type="ECO:0000313" key="9">
    <source>
        <dbReference type="Proteomes" id="UP000630615"/>
    </source>
</evidence>
<accession>A0ABQ1PR01</accession>
<evidence type="ECO:0000313" key="8">
    <source>
        <dbReference type="EMBL" id="GGD01497.1"/>
    </source>
</evidence>
<comment type="subcellular location">
    <subcellularLocation>
        <location evidence="1">Membrane</location>
        <topology evidence="1">Multi-pass membrane protein</topology>
    </subcellularLocation>
</comment>
<keyword evidence="2 6" id="KW-0812">Transmembrane</keyword>